<protein>
    <submittedName>
        <fullName evidence="9">PIN domain-containing protein</fullName>
    </submittedName>
</protein>
<evidence type="ECO:0000313" key="9">
    <source>
        <dbReference type="EMBL" id="MRX11476.1"/>
    </source>
</evidence>
<dbReference type="EMBL" id="WKJM01000035">
    <property type="protein sequence ID" value="MRX11476.1"/>
    <property type="molecule type" value="Genomic_DNA"/>
</dbReference>
<comment type="similarity">
    <text evidence="7">Belongs to the PINc/VapC protein family.</text>
</comment>
<evidence type="ECO:0000259" key="8">
    <source>
        <dbReference type="Pfam" id="PF01850"/>
    </source>
</evidence>
<dbReference type="PANTHER" id="PTHR33653:SF1">
    <property type="entry name" value="RIBONUCLEASE VAPC2"/>
    <property type="match status" value="1"/>
</dbReference>
<sequence length="142" mass="15610">MTAVLFDTNIVIDYLAGRVEALLELEYFGDSAISLVSWIEVMTGVPPDLRPVVKEAISEAGLVILPVSDAIATETVSIRYQTINQRPKRRLKLPDAIIRATANVHARLLITRNTTDFFGADIRVPYQIDAAGNVFNALPQST</sequence>
<evidence type="ECO:0000256" key="3">
    <source>
        <dbReference type="ARBA" id="ARBA00022722"/>
    </source>
</evidence>
<keyword evidence="5" id="KW-0378">Hydrolase</keyword>
<dbReference type="GO" id="GO:0046872">
    <property type="term" value="F:metal ion binding"/>
    <property type="evidence" value="ECO:0007669"/>
    <property type="project" value="UniProtKB-KW"/>
</dbReference>
<dbReference type="GO" id="GO:0004518">
    <property type="term" value="F:nuclease activity"/>
    <property type="evidence" value="ECO:0007669"/>
    <property type="project" value="UniProtKB-KW"/>
</dbReference>
<evidence type="ECO:0000313" key="10">
    <source>
        <dbReference type="Proteomes" id="UP000481037"/>
    </source>
</evidence>
<dbReference type="Pfam" id="PF01850">
    <property type="entry name" value="PIN"/>
    <property type="match status" value="1"/>
</dbReference>
<dbReference type="Gene3D" id="3.40.50.1010">
    <property type="entry name" value="5'-nuclease"/>
    <property type="match status" value="1"/>
</dbReference>
<keyword evidence="2" id="KW-1277">Toxin-antitoxin system</keyword>
<evidence type="ECO:0000256" key="2">
    <source>
        <dbReference type="ARBA" id="ARBA00022649"/>
    </source>
</evidence>
<keyword evidence="3" id="KW-0540">Nuclease</keyword>
<dbReference type="SUPFAM" id="SSF88723">
    <property type="entry name" value="PIN domain-like"/>
    <property type="match status" value="1"/>
</dbReference>
<dbReference type="InterPro" id="IPR050556">
    <property type="entry name" value="Type_II_TA_system_RNase"/>
</dbReference>
<proteinExistence type="inferred from homology"/>
<evidence type="ECO:0000256" key="4">
    <source>
        <dbReference type="ARBA" id="ARBA00022723"/>
    </source>
</evidence>
<evidence type="ECO:0000256" key="6">
    <source>
        <dbReference type="ARBA" id="ARBA00022842"/>
    </source>
</evidence>
<gene>
    <name evidence="9" type="ORF">GJ697_26990</name>
</gene>
<evidence type="ECO:0000256" key="7">
    <source>
        <dbReference type="ARBA" id="ARBA00038093"/>
    </source>
</evidence>
<keyword evidence="6" id="KW-0460">Magnesium</keyword>
<dbReference type="RefSeq" id="WP_154369865.1">
    <property type="nucleotide sequence ID" value="NZ_WKJM01000035.1"/>
</dbReference>
<dbReference type="GO" id="GO:0016787">
    <property type="term" value="F:hydrolase activity"/>
    <property type="evidence" value="ECO:0007669"/>
    <property type="project" value="UniProtKB-KW"/>
</dbReference>
<organism evidence="9 10">
    <name type="scientific">Duganella alba</name>
    <dbReference type="NCBI Taxonomy" id="2666081"/>
    <lineage>
        <taxon>Bacteria</taxon>
        <taxon>Pseudomonadati</taxon>
        <taxon>Pseudomonadota</taxon>
        <taxon>Betaproteobacteria</taxon>
        <taxon>Burkholderiales</taxon>
        <taxon>Oxalobacteraceae</taxon>
        <taxon>Telluria group</taxon>
        <taxon>Duganella</taxon>
    </lineage>
</organism>
<keyword evidence="10" id="KW-1185">Reference proteome</keyword>
<dbReference type="AlphaFoldDB" id="A0A6L5QNQ1"/>
<accession>A0A6L5QNQ1</accession>
<dbReference type="InterPro" id="IPR002716">
    <property type="entry name" value="PIN_dom"/>
</dbReference>
<name>A0A6L5QNQ1_9BURK</name>
<keyword evidence="4" id="KW-0479">Metal-binding</keyword>
<comment type="cofactor">
    <cofactor evidence="1">
        <name>Mg(2+)</name>
        <dbReference type="ChEBI" id="CHEBI:18420"/>
    </cofactor>
</comment>
<dbReference type="InterPro" id="IPR029060">
    <property type="entry name" value="PIN-like_dom_sf"/>
</dbReference>
<dbReference type="PANTHER" id="PTHR33653">
    <property type="entry name" value="RIBONUCLEASE VAPC2"/>
    <property type="match status" value="1"/>
</dbReference>
<reference evidence="9 10" key="1">
    <citation type="submission" date="2019-11" db="EMBL/GenBank/DDBJ databases">
        <title>Novel species isolated from a subtropical stream in China.</title>
        <authorList>
            <person name="Lu H."/>
        </authorList>
    </citation>
    <scope>NUCLEOTIDE SEQUENCE [LARGE SCALE GENOMIC DNA]</scope>
    <source>
        <strain evidence="9 10">FT25W</strain>
    </source>
</reference>
<dbReference type="Proteomes" id="UP000481037">
    <property type="component" value="Unassembled WGS sequence"/>
</dbReference>
<evidence type="ECO:0000256" key="1">
    <source>
        <dbReference type="ARBA" id="ARBA00001946"/>
    </source>
</evidence>
<evidence type="ECO:0000256" key="5">
    <source>
        <dbReference type="ARBA" id="ARBA00022801"/>
    </source>
</evidence>
<comment type="caution">
    <text evidence="9">The sequence shown here is derived from an EMBL/GenBank/DDBJ whole genome shotgun (WGS) entry which is preliminary data.</text>
</comment>
<feature type="domain" description="PIN" evidence="8">
    <location>
        <begin position="4"/>
        <end position="114"/>
    </location>
</feature>